<dbReference type="AlphaFoldDB" id="A0A7X0JX67"/>
<dbReference type="RefSeq" id="WP_166847841.1">
    <property type="nucleotide sequence ID" value="NZ_JAAONY010000003.1"/>
</dbReference>
<reference evidence="1 2" key="1">
    <citation type="submission" date="2020-08" db="EMBL/GenBank/DDBJ databases">
        <title>Genomic Encyclopedia of Type Strains, Phase IV (KMG-IV): sequencing the most valuable type-strain genomes for metagenomic binning, comparative biology and taxonomic classification.</title>
        <authorList>
            <person name="Goeker M."/>
        </authorList>
    </citation>
    <scope>NUCLEOTIDE SEQUENCE [LARGE SCALE GENOMIC DNA]</scope>
    <source>
        <strain evidence="1 2">DSM 22368</strain>
    </source>
</reference>
<name>A0A7X0JX67_9GAMM</name>
<dbReference type="EMBL" id="JACHHT010000003">
    <property type="protein sequence ID" value="MBB6523439.1"/>
    <property type="molecule type" value="Genomic_DNA"/>
</dbReference>
<dbReference type="InParanoid" id="A0A7X0JX67"/>
<organism evidence="1 2">
    <name type="scientific">Pseudoteredinibacter isoporae</name>
    <dbReference type="NCBI Taxonomy" id="570281"/>
    <lineage>
        <taxon>Bacteria</taxon>
        <taxon>Pseudomonadati</taxon>
        <taxon>Pseudomonadota</taxon>
        <taxon>Gammaproteobacteria</taxon>
        <taxon>Cellvibrionales</taxon>
        <taxon>Cellvibrionaceae</taxon>
        <taxon>Pseudoteredinibacter</taxon>
    </lineage>
</organism>
<evidence type="ECO:0000313" key="2">
    <source>
        <dbReference type="Proteomes" id="UP000528457"/>
    </source>
</evidence>
<proteinExistence type="predicted"/>
<accession>A0A7X0JX67</accession>
<sequence>MRTETVKEIISAHASLFQTMECSEERWIILADLPLGNHHLGLDTEGRWVTEGDGKLEEIESDCGFETMIKFVESSFEELVLFILHSLESQGLPASIAQSFPFDEFLCYAALRGQYWAECVSKWVKSGYPINYEIALALGGGSRESKSFQDYKKKRFHQIVDFVGCDKNA</sequence>
<keyword evidence="2" id="KW-1185">Reference proteome</keyword>
<dbReference type="Proteomes" id="UP000528457">
    <property type="component" value="Unassembled WGS sequence"/>
</dbReference>
<evidence type="ECO:0000313" key="1">
    <source>
        <dbReference type="EMBL" id="MBB6523439.1"/>
    </source>
</evidence>
<gene>
    <name evidence="1" type="ORF">HNR48_003741</name>
</gene>
<protein>
    <submittedName>
        <fullName evidence="1">Uncharacterized protein</fullName>
    </submittedName>
</protein>
<comment type="caution">
    <text evidence="1">The sequence shown here is derived from an EMBL/GenBank/DDBJ whole genome shotgun (WGS) entry which is preliminary data.</text>
</comment>